<dbReference type="PANTHER" id="PTHR43840:SF4">
    <property type="entry name" value="CDF DIVALENT METAL CATION TRANSPORTER (EUROFUNG)"/>
    <property type="match status" value="1"/>
</dbReference>
<dbReference type="GO" id="GO:0098771">
    <property type="term" value="P:inorganic ion homeostasis"/>
    <property type="evidence" value="ECO:0007669"/>
    <property type="project" value="UniProtKB-ARBA"/>
</dbReference>
<evidence type="ECO:0000256" key="2">
    <source>
        <dbReference type="ARBA" id="ARBA00022448"/>
    </source>
</evidence>
<dbReference type="InterPro" id="IPR058533">
    <property type="entry name" value="Cation_efflux_TM"/>
</dbReference>
<feature type="transmembrane region" description="Helical" evidence="6">
    <location>
        <begin position="206"/>
        <end position="224"/>
    </location>
</feature>
<feature type="transmembrane region" description="Helical" evidence="6">
    <location>
        <begin position="236"/>
        <end position="261"/>
    </location>
</feature>
<evidence type="ECO:0000313" key="8">
    <source>
        <dbReference type="EMBL" id="TGZ79304.1"/>
    </source>
</evidence>
<keyword evidence="2" id="KW-0813">Transport</keyword>
<dbReference type="InterPro" id="IPR050291">
    <property type="entry name" value="CDF_Transporter"/>
</dbReference>
<accession>A0A4V3SIA2</accession>
<dbReference type="GO" id="GO:0016020">
    <property type="term" value="C:membrane"/>
    <property type="evidence" value="ECO:0007669"/>
    <property type="project" value="UniProtKB-SubCell"/>
</dbReference>
<protein>
    <recommendedName>
        <fullName evidence="7">Cation efflux protein transmembrane domain-containing protein</fullName>
    </recommendedName>
</protein>
<feature type="transmembrane region" description="Helical" evidence="6">
    <location>
        <begin position="273"/>
        <end position="293"/>
    </location>
</feature>
<dbReference type="STRING" id="341454.A0A4V3SIA2"/>
<dbReference type="EMBL" id="ML220132">
    <property type="protein sequence ID" value="TGZ79304.1"/>
    <property type="molecule type" value="Genomic_DNA"/>
</dbReference>
<feature type="transmembrane region" description="Helical" evidence="6">
    <location>
        <begin position="136"/>
        <end position="158"/>
    </location>
</feature>
<dbReference type="SUPFAM" id="SSF161111">
    <property type="entry name" value="Cation efflux protein transmembrane domain-like"/>
    <property type="match status" value="1"/>
</dbReference>
<dbReference type="GO" id="GO:0030003">
    <property type="term" value="P:intracellular monoatomic cation homeostasis"/>
    <property type="evidence" value="ECO:0007669"/>
    <property type="project" value="UniProtKB-ARBA"/>
</dbReference>
<dbReference type="FunFam" id="3.30.70.1350:FF:000004">
    <property type="entry name" value="Cation diffusion facilitator 10"/>
    <property type="match status" value="1"/>
</dbReference>
<dbReference type="Gene3D" id="1.20.1510.10">
    <property type="entry name" value="Cation efflux protein transmembrane domain"/>
    <property type="match status" value="1"/>
</dbReference>
<feature type="transmembrane region" description="Helical" evidence="6">
    <location>
        <begin position="164"/>
        <end position="185"/>
    </location>
</feature>
<dbReference type="GO" id="GO:0008324">
    <property type="term" value="F:monoatomic cation transmembrane transporter activity"/>
    <property type="evidence" value="ECO:0007669"/>
    <property type="project" value="InterPro"/>
</dbReference>
<evidence type="ECO:0000256" key="1">
    <source>
        <dbReference type="ARBA" id="ARBA00004141"/>
    </source>
</evidence>
<dbReference type="FunFam" id="1.20.1510.10:FF:000005">
    <property type="entry name" value="Putative Cation diffusion facilitator 1"/>
    <property type="match status" value="1"/>
</dbReference>
<keyword evidence="9" id="KW-1185">Reference proteome</keyword>
<dbReference type="SUPFAM" id="SSF160240">
    <property type="entry name" value="Cation efflux protein cytoplasmic domain-like"/>
    <property type="match status" value="1"/>
</dbReference>
<sequence length="421" mass="46763">MAAVHQVSRGAPEDDETHVSVREYYEHNNRLVEHYIYIDKLLDSTLPRDLLKTYHDDHEDLPSVDENQPLNRPFFYGNRHGSEDSLLDALNAVTVPPPQRKRPSAIYKVADEESPLLPYGGGDGGTPEDKARIVTIAIWINFIANGILLVAKLMVALLTNSLSVLASLVDGILDFLSTIIVATTTRLVERSDQHAYPIGRARLEPLGILVFAVIMITSFVQVGLEAIQRLLGPSHVVIRLTPVAIGIMASTVVIKGACWLWCRLIKNSSVQALAEDAITDVIFNFFSVIFPLVGAFTDTWWLDPLGGFVLSLYVVFQWSRISHGHIKNLTGAAASPEQRNVILYLVMRFAKSIKQITSVQAYHAGDKLNVEVDLVLDNAIELKDSHDLGESLTYVLESLSIVDRAFVHLDYDSRNPPGHLR</sequence>
<evidence type="ECO:0000259" key="7">
    <source>
        <dbReference type="Pfam" id="PF01545"/>
    </source>
</evidence>
<dbReference type="InterPro" id="IPR027469">
    <property type="entry name" value="Cation_efflux_TMD_sf"/>
</dbReference>
<dbReference type="NCBIfam" id="TIGR01297">
    <property type="entry name" value="CDF"/>
    <property type="match status" value="1"/>
</dbReference>
<evidence type="ECO:0000256" key="3">
    <source>
        <dbReference type="ARBA" id="ARBA00022692"/>
    </source>
</evidence>
<dbReference type="AlphaFoldDB" id="A0A4V3SIA2"/>
<reference evidence="8 9" key="1">
    <citation type="submission" date="2019-04" db="EMBL/GenBank/DDBJ databases">
        <title>Comparative genomics and transcriptomics to analyze fruiting body development in filamentous ascomycetes.</title>
        <authorList>
            <consortium name="DOE Joint Genome Institute"/>
            <person name="Lutkenhaus R."/>
            <person name="Traeger S."/>
            <person name="Breuer J."/>
            <person name="Kuo A."/>
            <person name="Lipzen A."/>
            <person name="Pangilinan J."/>
            <person name="Dilworth D."/>
            <person name="Sandor L."/>
            <person name="Poggeler S."/>
            <person name="Barry K."/>
            <person name="Grigoriev I.V."/>
            <person name="Nowrousian M."/>
        </authorList>
    </citation>
    <scope>NUCLEOTIDE SEQUENCE [LARGE SCALE GENOMIC DNA]</scope>
    <source>
        <strain evidence="8 9">CBS 389.68</strain>
    </source>
</reference>
<keyword evidence="5 6" id="KW-0472">Membrane</keyword>
<dbReference type="OrthoDB" id="78296at2759"/>
<dbReference type="Pfam" id="PF01545">
    <property type="entry name" value="Cation_efflux"/>
    <property type="match status" value="1"/>
</dbReference>
<dbReference type="InterPro" id="IPR002524">
    <property type="entry name" value="Cation_efflux"/>
</dbReference>
<dbReference type="InterPro" id="IPR036837">
    <property type="entry name" value="Cation_efflux_CTD_sf"/>
</dbReference>
<gene>
    <name evidence="8" type="ORF">EX30DRAFT_342404</name>
</gene>
<keyword evidence="3 6" id="KW-0812">Transmembrane</keyword>
<comment type="subcellular location">
    <subcellularLocation>
        <location evidence="1">Membrane</location>
        <topology evidence="1">Multi-pass membrane protein</topology>
    </subcellularLocation>
</comment>
<evidence type="ECO:0000256" key="6">
    <source>
        <dbReference type="SAM" id="Phobius"/>
    </source>
</evidence>
<feature type="domain" description="Cation efflux protein transmembrane" evidence="7">
    <location>
        <begin position="138"/>
        <end position="321"/>
    </location>
</feature>
<evidence type="ECO:0000256" key="4">
    <source>
        <dbReference type="ARBA" id="ARBA00022989"/>
    </source>
</evidence>
<evidence type="ECO:0000313" key="9">
    <source>
        <dbReference type="Proteomes" id="UP000298138"/>
    </source>
</evidence>
<organism evidence="8 9">
    <name type="scientific">Ascodesmis nigricans</name>
    <dbReference type="NCBI Taxonomy" id="341454"/>
    <lineage>
        <taxon>Eukaryota</taxon>
        <taxon>Fungi</taxon>
        <taxon>Dikarya</taxon>
        <taxon>Ascomycota</taxon>
        <taxon>Pezizomycotina</taxon>
        <taxon>Pezizomycetes</taxon>
        <taxon>Pezizales</taxon>
        <taxon>Ascodesmidaceae</taxon>
        <taxon>Ascodesmis</taxon>
    </lineage>
</organism>
<dbReference type="Gene3D" id="3.30.70.1350">
    <property type="entry name" value="Cation efflux protein, cytoplasmic domain"/>
    <property type="match status" value="1"/>
</dbReference>
<proteinExistence type="predicted"/>
<keyword evidence="4 6" id="KW-1133">Transmembrane helix</keyword>
<dbReference type="InParanoid" id="A0A4V3SIA2"/>
<evidence type="ECO:0000256" key="5">
    <source>
        <dbReference type="ARBA" id="ARBA00023136"/>
    </source>
</evidence>
<dbReference type="PANTHER" id="PTHR43840">
    <property type="entry name" value="MITOCHONDRIAL METAL TRANSPORTER 1-RELATED"/>
    <property type="match status" value="1"/>
</dbReference>
<dbReference type="Proteomes" id="UP000298138">
    <property type="component" value="Unassembled WGS sequence"/>
</dbReference>
<name>A0A4V3SIA2_9PEZI</name>